<proteinExistence type="predicted"/>
<evidence type="ECO:0000313" key="1">
    <source>
        <dbReference type="EMBL" id="EJN61133.1"/>
    </source>
</evidence>
<protein>
    <submittedName>
        <fullName evidence="1">Uncharacterized protein</fullName>
    </submittedName>
</protein>
<gene>
    <name evidence="1" type="ORF">HSB1_01740</name>
</gene>
<dbReference type="EMBL" id="ALJD01000002">
    <property type="protein sequence ID" value="EJN61133.1"/>
    <property type="molecule type" value="Genomic_DNA"/>
</dbReference>
<organism evidence="1 2">
    <name type="scientific">Halogranum salarium B-1</name>
    <dbReference type="NCBI Taxonomy" id="1210908"/>
    <lineage>
        <taxon>Archaea</taxon>
        <taxon>Methanobacteriati</taxon>
        <taxon>Methanobacteriota</taxon>
        <taxon>Stenosarchaea group</taxon>
        <taxon>Halobacteria</taxon>
        <taxon>Halobacteriales</taxon>
        <taxon>Haloferacaceae</taxon>
    </lineage>
</organism>
<sequence length="43" mass="5119">MYPELSESWLFFFRESLFVRTGLAALDPQNRCSGPTNWPYFDE</sequence>
<comment type="caution">
    <text evidence="1">The sequence shown here is derived from an EMBL/GenBank/DDBJ whole genome shotgun (WGS) entry which is preliminary data.</text>
</comment>
<reference evidence="1 2" key="1">
    <citation type="journal article" date="2012" name="J. Bacteriol.">
        <title>Draft Genome Sequence of the Extremely Halophilic Archaeon Halogranum salarium B-1T.</title>
        <authorList>
            <person name="Kim K.K."/>
            <person name="Lee K.C."/>
            <person name="Lee J.S."/>
        </authorList>
    </citation>
    <scope>NUCLEOTIDE SEQUENCE [LARGE SCALE GENOMIC DNA]</scope>
    <source>
        <strain evidence="1 2">B-1</strain>
    </source>
</reference>
<dbReference type="AlphaFoldDB" id="J3A6K5"/>
<accession>J3A6K5</accession>
<evidence type="ECO:0000313" key="2">
    <source>
        <dbReference type="Proteomes" id="UP000007813"/>
    </source>
</evidence>
<dbReference type="Proteomes" id="UP000007813">
    <property type="component" value="Unassembled WGS sequence"/>
</dbReference>
<name>J3A6K5_9EURY</name>